<dbReference type="PANTHER" id="PTHR11669:SF8">
    <property type="entry name" value="DNA POLYMERASE III SUBUNIT DELTA"/>
    <property type="match status" value="1"/>
</dbReference>
<organism evidence="1 2">
    <name type="scientific">Candidatus Woesebacteria bacterium RBG_16_42_24</name>
    <dbReference type="NCBI Taxonomy" id="1802485"/>
    <lineage>
        <taxon>Bacteria</taxon>
        <taxon>Candidatus Woeseibacteriota</taxon>
    </lineage>
</organism>
<dbReference type="GO" id="GO:0006261">
    <property type="term" value="P:DNA-templated DNA replication"/>
    <property type="evidence" value="ECO:0007669"/>
    <property type="project" value="TreeGrafter"/>
</dbReference>
<dbReference type="EMBL" id="MGFX01000006">
    <property type="protein sequence ID" value="OGM15374.1"/>
    <property type="molecule type" value="Genomic_DNA"/>
</dbReference>
<sequence length="201" mass="22793">MHSFLLIGSDPDLVKEVEKLSKKVKAQLTPFPLAKIEDVRALSRISRLSQDRPCAIYIKSIDEATIEAQNAFLKALEEPQDNLYYVLSATSSKKVLPTILSRCQVIRVKSKKLKVESEKVSEFLRLKTPEKLLFVDSIKKREEAVNFLDELISSWHQDLVKGNGDWVKNAQNLKKAVKVLNALYANGNVLLQLTNFVIRIS</sequence>
<evidence type="ECO:0008006" key="3">
    <source>
        <dbReference type="Google" id="ProtNLM"/>
    </source>
</evidence>
<dbReference type="InterPro" id="IPR050238">
    <property type="entry name" value="DNA_Rep/Repair_Clamp_Loader"/>
</dbReference>
<dbReference type="SUPFAM" id="SSF52540">
    <property type="entry name" value="P-loop containing nucleoside triphosphate hydrolases"/>
    <property type="match status" value="1"/>
</dbReference>
<dbReference type="Gene3D" id="3.40.50.300">
    <property type="entry name" value="P-loop containing nucleotide triphosphate hydrolases"/>
    <property type="match status" value="1"/>
</dbReference>
<dbReference type="PANTHER" id="PTHR11669">
    <property type="entry name" value="REPLICATION FACTOR C / DNA POLYMERASE III GAMMA-TAU SUBUNIT"/>
    <property type="match status" value="1"/>
</dbReference>
<accession>A0A1F7XJZ9</accession>
<dbReference type="InterPro" id="IPR027417">
    <property type="entry name" value="P-loop_NTPase"/>
</dbReference>
<reference evidence="1 2" key="1">
    <citation type="journal article" date="2016" name="Nat. Commun.">
        <title>Thousands of microbial genomes shed light on interconnected biogeochemical processes in an aquifer system.</title>
        <authorList>
            <person name="Anantharaman K."/>
            <person name="Brown C.T."/>
            <person name="Hug L.A."/>
            <person name="Sharon I."/>
            <person name="Castelle C.J."/>
            <person name="Probst A.J."/>
            <person name="Thomas B.C."/>
            <person name="Singh A."/>
            <person name="Wilkins M.J."/>
            <person name="Karaoz U."/>
            <person name="Brodie E.L."/>
            <person name="Williams K.H."/>
            <person name="Hubbard S.S."/>
            <person name="Banfield J.F."/>
        </authorList>
    </citation>
    <scope>NUCLEOTIDE SEQUENCE [LARGE SCALE GENOMIC DNA]</scope>
</reference>
<proteinExistence type="predicted"/>
<dbReference type="AlphaFoldDB" id="A0A1F7XJZ9"/>
<dbReference type="Proteomes" id="UP000177382">
    <property type="component" value="Unassembled WGS sequence"/>
</dbReference>
<comment type="caution">
    <text evidence="1">The sequence shown here is derived from an EMBL/GenBank/DDBJ whole genome shotgun (WGS) entry which is preliminary data.</text>
</comment>
<gene>
    <name evidence="1" type="ORF">A2V97_01960</name>
</gene>
<protein>
    <recommendedName>
        <fullName evidence="3">DNA polymerase III subunit delta</fullName>
    </recommendedName>
</protein>
<evidence type="ECO:0000313" key="1">
    <source>
        <dbReference type="EMBL" id="OGM15374.1"/>
    </source>
</evidence>
<dbReference type="Pfam" id="PF13177">
    <property type="entry name" value="DNA_pol3_delta2"/>
    <property type="match status" value="1"/>
</dbReference>
<name>A0A1F7XJZ9_9BACT</name>
<dbReference type="STRING" id="1802485.A2V97_01960"/>
<evidence type="ECO:0000313" key="2">
    <source>
        <dbReference type="Proteomes" id="UP000177382"/>
    </source>
</evidence>